<accession>A0A2Z3GIT3</accession>
<reference evidence="2" key="1">
    <citation type="submission" date="2018-04" db="EMBL/GenBank/DDBJ databases">
        <title>Complete genome of Antarctic heterotrophic bacterium Hymenobacter nivis.</title>
        <authorList>
            <person name="Terashima M."/>
        </authorList>
    </citation>
    <scope>NUCLEOTIDE SEQUENCE [LARGE SCALE GENOMIC DNA]</scope>
    <source>
        <strain evidence="2">NBRC 111535</strain>
    </source>
</reference>
<dbReference type="InterPro" id="IPR029063">
    <property type="entry name" value="SAM-dependent_MTases_sf"/>
</dbReference>
<dbReference type="SUPFAM" id="SSF53335">
    <property type="entry name" value="S-adenosyl-L-methionine-dependent methyltransferases"/>
    <property type="match status" value="1"/>
</dbReference>
<dbReference type="EMBL" id="CP029145">
    <property type="protein sequence ID" value="AWM33673.1"/>
    <property type="molecule type" value="Genomic_DNA"/>
</dbReference>
<dbReference type="KEGG" id="hnv:DDQ68_13295"/>
<proteinExistence type="predicted"/>
<dbReference type="Proteomes" id="UP000245999">
    <property type="component" value="Chromosome"/>
</dbReference>
<name>A0A2Z3GIT3_9BACT</name>
<dbReference type="OrthoDB" id="5464618at2"/>
<dbReference type="AlphaFoldDB" id="A0A2Z3GIT3"/>
<dbReference type="Pfam" id="PF13578">
    <property type="entry name" value="Methyltransf_24"/>
    <property type="match status" value="1"/>
</dbReference>
<evidence type="ECO:0000313" key="1">
    <source>
        <dbReference type="EMBL" id="AWM33673.1"/>
    </source>
</evidence>
<evidence type="ECO:0000313" key="2">
    <source>
        <dbReference type="Proteomes" id="UP000245999"/>
    </source>
</evidence>
<dbReference type="Gene3D" id="3.40.50.150">
    <property type="entry name" value="Vaccinia Virus protein VP39"/>
    <property type="match status" value="1"/>
</dbReference>
<evidence type="ECO:0008006" key="3">
    <source>
        <dbReference type="Google" id="ProtNLM"/>
    </source>
</evidence>
<protein>
    <recommendedName>
        <fullName evidence="3">Class I SAM-dependent methyltransferase</fullName>
    </recommendedName>
</protein>
<sequence>MGDCSRLLLRPADNRSATVQIRGLQSPHYSRTTAGGASFVPVSRLSKTLSALARLARNPWLLNAVLAADTSAWQRRAGAHAARWGVGPQGLPVVPLRHFLPPNGTDTAAPFAFQDGGSLPTDLLLLRGLARQRPGCRYFEIGTWRGESAANVAAVAASVHTLNLSAAEMQALGLAEEYIGLHGFFSQALPNVTHLHGNSATYDFAGLGPPFDLIFIDGDHHYEAVRRDTARVFAHLVGPQTVVVWHDASRQPGAPRWEVLAGLLDGLPAAAPGYLYQVSHSLCAVYSPHPLPTTPPGAPPLAHRVTVALPQ</sequence>
<gene>
    <name evidence="1" type="ORF">DDQ68_13295</name>
</gene>
<organism evidence="1 2">
    <name type="scientific">Hymenobacter nivis</name>
    <dbReference type="NCBI Taxonomy" id="1850093"/>
    <lineage>
        <taxon>Bacteria</taxon>
        <taxon>Pseudomonadati</taxon>
        <taxon>Bacteroidota</taxon>
        <taxon>Cytophagia</taxon>
        <taxon>Cytophagales</taxon>
        <taxon>Hymenobacteraceae</taxon>
        <taxon>Hymenobacter</taxon>
    </lineage>
</organism>
<keyword evidence="2" id="KW-1185">Reference proteome</keyword>